<sequence length="157" mass="18638">MVGGEKANDKELKERRVKKRNYAEKKIKCMKEALSNLDDDDGIMLKVYDDIHEELKAKTILVKKAKKKIQALEREISDLHSEFEEDRTDYLETIRKQDEQIKLLQQILEKVQPCIRRDCNYSNLDKVKFDSTWDEDLQKWHIPELVIEKTRLPPPGK</sequence>
<gene>
    <name evidence="3" type="primary">LOC106477384</name>
</gene>
<protein>
    <submittedName>
        <fullName evidence="3">Kinesin-like protein KIF17</fullName>
    </submittedName>
</protein>
<evidence type="ECO:0000256" key="1">
    <source>
        <dbReference type="SAM" id="Coils"/>
    </source>
</evidence>
<evidence type="ECO:0000313" key="3">
    <source>
        <dbReference type="RefSeq" id="XP_013793414.2"/>
    </source>
</evidence>
<dbReference type="RefSeq" id="XP_013793414.2">
    <property type="nucleotide sequence ID" value="XM_013937960.2"/>
</dbReference>
<proteinExistence type="predicted"/>
<name>A0ABM1C3A2_LIMPO</name>
<keyword evidence="1" id="KW-0175">Coiled coil</keyword>
<organism evidence="2 3">
    <name type="scientific">Limulus polyphemus</name>
    <name type="common">Atlantic horseshoe crab</name>
    <dbReference type="NCBI Taxonomy" id="6850"/>
    <lineage>
        <taxon>Eukaryota</taxon>
        <taxon>Metazoa</taxon>
        <taxon>Ecdysozoa</taxon>
        <taxon>Arthropoda</taxon>
        <taxon>Chelicerata</taxon>
        <taxon>Merostomata</taxon>
        <taxon>Xiphosura</taxon>
        <taxon>Limulidae</taxon>
        <taxon>Limulus</taxon>
    </lineage>
</organism>
<reference evidence="3" key="1">
    <citation type="submission" date="2025-08" db="UniProtKB">
        <authorList>
            <consortium name="RefSeq"/>
        </authorList>
    </citation>
    <scope>IDENTIFICATION</scope>
    <source>
        <tissue evidence="3">Muscle</tissue>
    </source>
</reference>
<keyword evidence="2" id="KW-1185">Reference proteome</keyword>
<evidence type="ECO:0000313" key="2">
    <source>
        <dbReference type="Proteomes" id="UP000694941"/>
    </source>
</evidence>
<dbReference type="GeneID" id="106477384"/>
<accession>A0ABM1C3A2</accession>
<dbReference type="Proteomes" id="UP000694941">
    <property type="component" value="Unplaced"/>
</dbReference>
<feature type="coiled-coil region" evidence="1">
    <location>
        <begin position="55"/>
        <end position="89"/>
    </location>
</feature>